<protein>
    <submittedName>
        <fullName evidence="1">Uncharacterized protein</fullName>
    </submittedName>
</protein>
<evidence type="ECO:0000313" key="2">
    <source>
        <dbReference type="Proteomes" id="UP000799754"/>
    </source>
</evidence>
<evidence type="ECO:0000313" key="1">
    <source>
        <dbReference type="EMBL" id="KAF2624504.1"/>
    </source>
</evidence>
<accession>A0ACB6RU89</accession>
<gene>
    <name evidence="1" type="ORF">BU25DRAFT_476192</name>
</gene>
<comment type="caution">
    <text evidence="1">The sequence shown here is derived from an EMBL/GenBank/DDBJ whole genome shotgun (WGS) entry which is preliminary data.</text>
</comment>
<name>A0ACB6RU89_9PLEO</name>
<dbReference type="EMBL" id="MU006730">
    <property type="protein sequence ID" value="KAF2624504.1"/>
    <property type="molecule type" value="Genomic_DNA"/>
</dbReference>
<keyword evidence="2" id="KW-1185">Reference proteome</keyword>
<proteinExistence type="predicted"/>
<sequence length="258" mass="27469">MAIPRRLILLLTATFLLLLIAMLLAIAIEIRAPPPKMMAVTLAQAAKYGESERELAEKALLNGTDFDRGDILNGTTIAPPAYTPTMTVTDEGMIGDQEAPVPTSSAADEGYIQPDSTSLPAAKPTPQPVAQIPILALSYSGSGGPKHCRGSLLQKMSFARPAAQWKNGSCINLPSDARCGVFYSEKGDNCEAQLFNEADCYNTTATYVNTVVFMPEERPVGTLWRSMFVKCGVHVPEATMLDPAILGGALGSKKPPVG</sequence>
<dbReference type="Proteomes" id="UP000799754">
    <property type="component" value="Unassembled WGS sequence"/>
</dbReference>
<organism evidence="1 2">
    <name type="scientific">Macroventuria anomochaeta</name>
    <dbReference type="NCBI Taxonomy" id="301207"/>
    <lineage>
        <taxon>Eukaryota</taxon>
        <taxon>Fungi</taxon>
        <taxon>Dikarya</taxon>
        <taxon>Ascomycota</taxon>
        <taxon>Pezizomycotina</taxon>
        <taxon>Dothideomycetes</taxon>
        <taxon>Pleosporomycetidae</taxon>
        <taxon>Pleosporales</taxon>
        <taxon>Pleosporineae</taxon>
        <taxon>Didymellaceae</taxon>
        <taxon>Macroventuria</taxon>
    </lineage>
</organism>
<reference evidence="1" key="1">
    <citation type="journal article" date="2020" name="Stud. Mycol.">
        <title>101 Dothideomycetes genomes: a test case for predicting lifestyles and emergence of pathogens.</title>
        <authorList>
            <person name="Haridas S."/>
            <person name="Albert R."/>
            <person name="Binder M."/>
            <person name="Bloem J."/>
            <person name="Labutti K."/>
            <person name="Salamov A."/>
            <person name="Andreopoulos B."/>
            <person name="Baker S."/>
            <person name="Barry K."/>
            <person name="Bills G."/>
            <person name="Bluhm B."/>
            <person name="Cannon C."/>
            <person name="Castanera R."/>
            <person name="Culley D."/>
            <person name="Daum C."/>
            <person name="Ezra D."/>
            <person name="Gonzalez J."/>
            <person name="Henrissat B."/>
            <person name="Kuo A."/>
            <person name="Liang C."/>
            <person name="Lipzen A."/>
            <person name="Lutzoni F."/>
            <person name="Magnuson J."/>
            <person name="Mondo S."/>
            <person name="Nolan M."/>
            <person name="Ohm R."/>
            <person name="Pangilinan J."/>
            <person name="Park H.-J."/>
            <person name="Ramirez L."/>
            <person name="Alfaro M."/>
            <person name="Sun H."/>
            <person name="Tritt A."/>
            <person name="Yoshinaga Y."/>
            <person name="Zwiers L.-H."/>
            <person name="Turgeon B."/>
            <person name="Goodwin S."/>
            <person name="Spatafora J."/>
            <person name="Crous P."/>
            <person name="Grigoriev I."/>
        </authorList>
    </citation>
    <scope>NUCLEOTIDE SEQUENCE</scope>
    <source>
        <strain evidence="1">CBS 525.71</strain>
    </source>
</reference>